<organism evidence="1 2">
    <name type="scientific">Paenibacillus plantiphilus</name>
    <dbReference type="NCBI Taxonomy" id="2905650"/>
    <lineage>
        <taxon>Bacteria</taxon>
        <taxon>Bacillati</taxon>
        <taxon>Bacillota</taxon>
        <taxon>Bacilli</taxon>
        <taxon>Bacillales</taxon>
        <taxon>Paenibacillaceae</taxon>
        <taxon>Paenibacillus</taxon>
    </lineage>
</organism>
<dbReference type="EMBL" id="CAKMMF010000030">
    <property type="protein sequence ID" value="CAH1218373.1"/>
    <property type="molecule type" value="Genomic_DNA"/>
</dbReference>
<protein>
    <submittedName>
        <fullName evidence="1">Uncharacterized protein</fullName>
    </submittedName>
</protein>
<keyword evidence="2" id="KW-1185">Reference proteome</keyword>
<dbReference type="Proteomes" id="UP000838686">
    <property type="component" value="Unassembled WGS sequence"/>
</dbReference>
<evidence type="ECO:0000313" key="2">
    <source>
        <dbReference type="Proteomes" id="UP000838686"/>
    </source>
</evidence>
<comment type="caution">
    <text evidence="1">The sequence shown here is derived from an EMBL/GenBank/DDBJ whole genome shotgun (WGS) entry which is preliminary data.</text>
</comment>
<evidence type="ECO:0000313" key="1">
    <source>
        <dbReference type="EMBL" id="CAH1218373.1"/>
    </source>
</evidence>
<proteinExistence type="predicted"/>
<name>A0ABM9CPL7_9BACL</name>
<sequence length="223" mass="25612">MPVIGQLLLDHSEQIQPHIHRWTWFKAPFLHKVNVIIRYNRLIFLPIRSKRNTAKMMNERIPAQQQLVARQQQPKGIIIILIITDPEPLIERTCSLACLAFHQKAVANKLQALLPFGGVMDIMPNCELLHLFQRFVVSWNLGHIGSIIRYRPDRPNLRIAVQPLQQALQPARRNNRIVIEQHHLLAAGNRYSLIASLGKTLIPAIKLANDILLLLQPYRGIIC</sequence>
<gene>
    <name evidence="1" type="ORF">PAECIP111893_04421</name>
</gene>
<accession>A0ABM9CPL7</accession>
<reference evidence="1" key="1">
    <citation type="submission" date="2022-01" db="EMBL/GenBank/DDBJ databases">
        <authorList>
            <person name="Criscuolo A."/>
        </authorList>
    </citation>
    <scope>NUCLEOTIDE SEQUENCE</scope>
    <source>
        <strain evidence="1">CIP111893</strain>
    </source>
</reference>